<dbReference type="InterPro" id="IPR041468">
    <property type="entry name" value="HTH_ParB/Spo0J"/>
</dbReference>
<keyword evidence="4" id="KW-0238">DNA-binding</keyword>
<protein>
    <submittedName>
        <fullName evidence="5">Nucleoid occlusion protein</fullName>
    </submittedName>
</protein>
<dbReference type="NCBIfam" id="TIGR00180">
    <property type="entry name" value="parB_part"/>
    <property type="match status" value="1"/>
</dbReference>
<dbReference type="SUPFAM" id="SSF109709">
    <property type="entry name" value="KorB DNA-binding domain-like"/>
    <property type="match status" value="1"/>
</dbReference>
<dbReference type="GO" id="GO:0009295">
    <property type="term" value="C:nucleoid"/>
    <property type="evidence" value="ECO:0007669"/>
    <property type="project" value="UniProtKB-SubCell"/>
</dbReference>
<dbReference type="GO" id="GO:0045881">
    <property type="term" value="P:positive regulation of sporulation resulting in formation of a cellular spore"/>
    <property type="evidence" value="ECO:0007669"/>
    <property type="project" value="TreeGrafter"/>
</dbReference>
<comment type="similarity">
    <text evidence="2">Belongs to the ParB family.</text>
</comment>
<dbReference type="Pfam" id="PF02195">
    <property type="entry name" value="ParB_N"/>
    <property type="match status" value="1"/>
</dbReference>
<dbReference type="Gene3D" id="3.90.1530.30">
    <property type="match status" value="1"/>
</dbReference>
<dbReference type="InterPro" id="IPR036086">
    <property type="entry name" value="ParB/Sulfiredoxin_sf"/>
</dbReference>
<dbReference type="GO" id="GO:0005694">
    <property type="term" value="C:chromosome"/>
    <property type="evidence" value="ECO:0007669"/>
    <property type="project" value="TreeGrafter"/>
</dbReference>
<dbReference type="CDD" id="cd16393">
    <property type="entry name" value="SPO0J_N"/>
    <property type="match status" value="1"/>
</dbReference>
<gene>
    <name evidence="5" type="ORF">S100892_00281</name>
</gene>
<dbReference type="PANTHER" id="PTHR33375:SF1">
    <property type="entry name" value="CHROMOSOME-PARTITIONING PROTEIN PARB-RELATED"/>
    <property type="match status" value="1"/>
</dbReference>
<dbReference type="Proteomes" id="UP000196118">
    <property type="component" value="Chromosome"/>
</dbReference>
<dbReference type="InterPro" id="IPR001387">
    <property type="entry name" value="Cro/C1-type_HTH"/>
</dbReference>
<dbReference type="SUPFAM" id="SSF110849">
    <property type="entry name" value="ParB/Sulfiredoxin"/>
    <property type="match status" value="1"/>
</dbReference>
<dbReference type="PROSITE" id="PS50943">
    <property type="entry name" value="HTH_CROC1"/>
    <property type="match status" value="1"/>
</dbReference>
<dbReference type="Pfam" id="PF17762">
    <property type="entry name" value="HTH_ParB"/>
    <property type="match status" value="1"/>
</dbReference>
<reference evidence="5 6" key="1">
    <citation type="submission" date="2017-05" db="EMBL/GenBank/DDBJ databases">
        <title>Genome sequence of Pediococcus pentosaceus strain SRCM100892.</title>
        <authorList>
            <person name="Cho S.H."/>
        </authorList>
    </citation>
    <scope>NUCLEOTIDE SEQUENCE [LARGE SCALE GENOMIC DNA]</scope>
    <source>
        <strain evidence="5 6">SRCM100892</strain>
    </source>
</reference>
<dbReference type="Pfam" id="PF23552">
    <property type="entry name" value="ParB_C"/>
    <property type="match status" value="1"/>
</dbReference>
<dbReference type="FunFam" id="3.90.1530.30:FF:000001">
    <property type="entry name" value="Chromosome partitioning protein ParB"/>
    <property type="match status" value="1"/>
</dbReference>
<dbReference type="SMART" id="SM00470">
    <property type="entry name" value="ParB"/>
    <property type="match status" value="1"/>
</dbReference>
<keyword evidence="3" id="KW-0159">Chromosome partition</keyword>
<evidence type="ECO:0000313" key="5">
    <source>
        <dbReference type="EMBL" id="ARW18886.1"/>
    </source>
</evidence>
<organism evidence="5 6">
    <name type="scientific">Pediococcus pentosaceus</name>
    <dbReference type="NCBI Taxonomy" id="1255"/>
    <lineage>
        <taxon>Bacteria</taxon>
        <taxon>Bacillati</taxon>
        <taxon>Bacillota</taxon>
        <taxon>Bacilli</taxon>
        <taxon>Lactobacillales</taxon>
        <taxon>Lactobacillaceae</taxon>
        <taxon>Pediococcus</taxon>
    </lineage>
</organism>
<dbReference type="AlphaFoldDB" id="A0A1Y0VRX2"/>
<evidence type="ECO:0000256" key="4">
    <source>
        <dbReference type="ARBA" id="ARBA00023125"/>
    </source>
</evidence>
<dbReference type="PANTHER" id="PTHR33375">
    <property type="entry name" value="CHROMOSOME-PARTITIONING PROTEIN PARB-RELATED"/>
    <property type="match status" value="1"/>
</dbReference>
<dbReference type="InterPro" id="IPR004437">
    <property type="entry name" value="ParB/RepB/Spo0J"/>
</dbReference>
<dbReference type="InterPro" id="IPR003115">
    <property type="entry name" value="ParB_N"/>
</dbReference>
<dbReference type="GO" id="GO:0003677">
    <property type="term" value="F:DNA binding"/>
    <property type="evidence" value="ECO:0007669"/>
    <property type="project" value="UniProtKB-KW"/>
</dbReference>
<dbReference type="GO" id="GO:0007059">
    <property type="term" value="P:chromosome segregation"/>
    <property type="evidence" value="ECO:0007669"/>
    <property type="project" value="UniProtKB-KW"/>
</dbReference>
<dbReference type="EMBL" id="CP021474">
    <property type="protein sequence ID" value="ARW18886.1"/>
    <property type="molecule type" value="Genomic_DNA"/>
</dbReference>
<sequence length="284" mass="32565">MMGKKVLNEQLNTQNDATYQMIDITKIYPNPFQPRHIFDKDRLEELAKSIKKSGIYQPLILRQPIAALERYEIIAGERRYRASMLAGLEQVPAIIRNFSDEATMEAAIIENLQREDLSPLEEAEAYQAMIKELNLTQAQVSERLGKSRPYIANYLRLLGLPTGVKLMLQEGRISMGQARTLLAIKQPQALEKLAQRTVEEGLTVRQLEEIVTKFNLDKDREAAQKQKRKNKSPFIRELENQLGERFGTRALVVAKSKQKGKIEINYDSIQELDRILDVLNISLD</sequence>
<dbReference type="FunFam" id="1.10.10.2830:FF:000001">
    <property type="entry name" value="Chromosome partitioning protein ParB"/>
    <property type="match status" value="1"/>
</dbReference>
<evidence type="ECO:0000313" key="6">
    <source>
        <dbReference type="Proteomes" id="UP000196118"/>
    </source>
</evidence>
<dbReference type="CDD" id="cd00093">
    <property type="entry name" value="HTH_XRE"/>
    <property type="match status" value="1"/>
</dbReference>
<accession>A0A1Y0VRX2</accession>
<dbReference type="InterPro" id="IPR057240">
    <property type="entry name" value="ParB_dimer_C"/>
</dbReference>
<evidence type="ECO:0000256" key="3">
    <source>
        <dbReference type="ARBA" id="ARBA00022829"/>
    </source>
</evidence>
<dbReference type="Gene3D" id="1.10.10.2830">
    <property type="match status" value="1"/>
</dbReference>
<dbReference type="InterPro" id="IPR050336">
    <property type="entry name" value="Chromosome_partition/occlusion"/>
</dbReference>
<evidence type="ECO:0000256" key="2">
    <source>
        <dbReference type="ARBA" id="ARBA00006295"/>
    </source>
</evidence>
<name>A0A1Y0VRX2_PEDPE</name>
<comment type="subcellular location">
    <subcellularLocation>
        <location evidence="1">Cytoplasm</location>
        <location evidence="1">Nucleoid</location>
    </subcellularLocation>
</comment>
<evidence type="ECO:0000256" key="1">
    <source>
        <dbReference type="ARBA" id="ARBA00004453"/>
    </source>
</evidence>
<proteinExistence type="inferred from homology"/>